<organism evidence="1 2">
    <name type="scientific">Parasediminibacterium paludis</name>
    <dbReference type="NCBI Taxonomy" id="908966"/>
    <lineage>
        <taxon>Bacteria</taxon>
        <taxon>Pseudomonadati</taxon>
        <taxon>Bacteroidota</taxon>
        <taxon>Chitinophagia</taxon>
        <taxon>Chitinophagales</taxon>
        <taxon>Chitinophagaceae</taxon>
        <taxon>Parasediminibacterium</taxon>
    </lineage>
</organism>
<dbReference type="RefSeq" id="WP_379013062.1">
    <property type="nucleotide sequence ID" value="NZ_JBHSDC010000009.1"/>
</dbReference>
<proteinExistence type="predicted"/>
<evidence type="ECO:0000313" key="2">
    <source>
        <dbReference type="Proteomes" id="UP001595906"/>
    </source>
</evidence>
<keyword evidence="2" id="KW-1185">Reference proteome</keyword>
<dbReference type="Proteomes" id="UP001595906">
    <property type="component" value="Unassembled WGS sequence"/>
</dbReference>
<gene>
    <name evidence="1" type="ORF">ACFOW1_06590</name>
</gene>
<protein>
    <submittedName>
        <fullName evidence="1">DUF937 domain-containing protein</fullName>
    </submittedName>
</protein>
<dbReference type="EMBL" id="JBHSDC010000009">
    <property type="protein sequence ID" value="MFC4231548.1"/>
    <property type="molecule type" value="Genomic_DNA"/>
</dbReference>
<reference evidence="2" key="1">
    <citation type="journal article" date="2019" name="Int. J. Syst. Evol. Microbiol.">
        <title>The Global Catalogue of Microorganisms (GCM) 10K type strain sequencing project: providing services to taxonomists for standard genome sequencing and annotation.</title>
        <authorList>
            <consortium name="The Broad Institute Genomics Platform"/>
            <consortium name="The Broad Institute Genome Sequencing Center for Infectious Disease"/>
            <person name="Wu L."/>
            <person name="Ma J."/>
        </authorList>
    </citation>
    <scope>NUCLEOTIDE SEQUENCE [LARGE SCALE GENOMIC DNA]</scope>
    <source>
        <strain evidence="2">CECT 8010</strain>
    </source>
</reference>
<name>A0ABV8PWM6_9BACT</name>
<accession>A0ABV8PWM6</accession>
<dbReference type="InterPro" id="IPR009282">
    <property type="entry name" value="DUF937"/>
</dbReference>
<comment type="caution">
    <text evidence="1">The sequence shown here is derived from an EMBL/GenBank/DDBJ whole genome shotgun (WGS) entry which is preliminary data.</text>
</comment>
<evidence type="ECO:0000313" key="1">
    <source>
        <dbReference type="EMBL" id="MFC4231548.1"/>
    </source>
</evidence>
<sequence>MLDNLLDLVKQHAGDAIINNPAIPNEQNDEVISSATSSIVDGLKNAVSNGNIGDITSLFSGGNVANSSILQNIQGGFVGDLMNKFGVDPSTATNIAGNLIPNVLQKFVNKTNDPNDSSFDLQGILSHVGGGSLDVQSLISKFTAGQESGGGIMDTLKGFGLFGK</sequence>
<dbReference type="Pfam" id="PF06078">
    <property type="entry name" value="DUF937"/>
    <property type="match status" value="1"/>
</dbReference>